<name>A0A0A9CIF4_ARUDO</name>
<evidence type="ECO:0000313" key="1">
    <source>
        <dbReference type="EMBL" id="JAD73135.1"/>
    </source>
</evidence>
<organism evidence="1">
    <name type="scientific">Arundo donax</name>
    <name type="common">Giant reed</name>
    <name type="synonym">Donax arundinaceus</name>
    <dbReference type="NCBI Taxonomy" id="35708"/>
    <lineage>
        <taxon>Eukaryota</taxon>
        <taxon>Viridiplantae</taxon>
        <taxon>Streptophyta</taxon>
        <taxon>Embryophyta</taxon>
        <taxon>Tracheophyta</taxon>
        <taxon>Spermatophyta</taxon>
        <taxon>Magnoliopsida</taxon>
        <taxon>Liliopsida</taxon>
        <taxon>Poales</taxon>
        <taxon>Poaceae</taxon>
        <taxon>PACMAD clade</taxon>
        <taxon>Arundinoideae</taxon>
        <taxon>Arundineae</taxon>
        <taxon>Arundo</taxon>
    </lineage>
</organism>
<protein>
    <submittedName>
        <fullName evidence="1">Uncharacterized protein</fullName>
    </submittedName>
</protein>
<sequence length="70" mass="7838">MFLRFGNRLRRMPASSMYSSKPATTISQALSPILACMLRRGRGIYGLWSDHTSRSRSDLVLVVPTFGESC</sequence>
<dbReference type="AlphaFoldDB" id="A0A0A9CIF4"/>
<reference evidence="1" key="2">
    <citation type="journal article" date="2015" name="Data Brief">
        <title>Shoot transcriptome of the giant reed, Arundo donax.</title>
        <authorList>
            <person name="Barrero R.A."/>
            <person name="Guerrero F.D."/>
            <person name="Moolhuijzen P."/>
            <person name="Goolsby J.A."/>
            <person name="Tidwell J."/>
            <person name="Bellgard S.E."/>
            <person name="Bellgard M.I."/>
        </authorList>
    </citation>
    <scope>NUCLEOTIDE SEQUENCE</scope>
    <source>
        <tissue evidence="1">Shoot tissue taken approximately 20 cm above the soil surface</tissue>
    </source>
</reference>
<proteinExistence type="predicted"/>
<dbReference type="EMBL" id="GBRH01224760">
    <property type="protein sequence ID" value="JAD73135.1"/>
    <property type="molecule type" value="Transcribed_RNA"/>
</dbReference>
<accession>A0A0A9CIF4</accession>
<reference evidence="1" key="1">
    <citation type="submission" date="2014-09" db="EMBL/GenBank/DDBJ databases">
        <authorList>
            <person name="Magalhaes I.L.F."/>
            <person name="Oliveira U."/>
            <person name="Santos F.R."/>
            <person name="Vidigal T.H.D.A."/>
            <person name="Brescovit A.D."/>
            <person name="Santos A.J."/>
        </authorList>
    </citation>
    <scope>NUCLEOTIDE SEQUENCE</scope>
    <source>
        <tissue evidence="1">Shoot tissue taken approximately 20 cm above the soil surface</tissue>
    </source>
</reference>